<reference evidence="6" key="1">
    <citation type="journal article" date="2019" name="Int. J. Syst. Evol. Microbiol.">
        <title>The Global Catalogue of Microorganisms (GCM) 10K type strain sequencing project: providing services to taxonomists for standard genome sequencing and annotation.</title>
        <authorList>
            <consortium name="The Broad Institute Genomics Platform"/>
            <consortium name="The Broad Institute Genome Sequencing Center for Infectious Disease"/>
            <person name="Wu L."/>
            <person name="Ma J."/>
        </authorList>
    </citation>
    <scope>NUCLEOTIDE SEQUENCE [LARGE SCALE GENOMIC DNA]</scope>
    <source>
        <strain evidence="6">CGMCC 4.7682</strain>
    </source>
</reference>
<evidence type="ECO:0000256" key="3">
    <source>
        <dbReference type="SAM" id="SignalP"/>
    </source>
</evidence>
<protein>
    <submittedName>
        <fullName evidence="5">LamG-like jellyroll fold domain-containing protein</fullName>
    </submittedName>
</protein>
<comment type="caution">
    <text evidence="5">The sequence shown here is derived from an EMBL/GenBank/DDBJ whole genome shotgun (WGS) entry which is preliminary data.</text>
</comment>
<sequence>MRGRVVRWRAFFVAATVVLGTATVVQTGGSVAAAAVPDTAADEVTAAAYAREGDKQVEVASETTETTQVLANPDGSWTMTQYVHPVRVKQGAAWVAVDSTLVQRSDGTIGPKAAAIDLALNPGGTGSAATPIVKAGAQDKAVGLKWTADLPKPRLEGDTATYAEVLPGVDLTVKAATEGYTENLVIKTADAAKNPKLREVAFGLYTKNTSVSVAEGEGRGTPAQPKPTDGLQVTDGSGKVLFAGDASRMWDSSGVGSPAEQQLGEGGGRREAVMDFQLAADKVTIAPDQSFLDDPATRYPVSLDPDNWCTSCGIQSHVVVQSGYPDAHNWNASTGDLSDLKAGYEDYDRAGTSRSYIQMNTSRLGGTVIHSATLNTTVLHSYSCSPRPTGLWISNPADPGTTWNLQPGWSYHVSDMNVANCHDAGNVAGQFDATGAARDAAANYWQSTWFVLAAANEGDGTAAWRRFALNPYFQVNYNSYPNPPANLSMQRGLLPCVTGPNRPWVFTKTPQLAGQVSDPDGGTVLAKFGVAFGAVGHNVYSHDNGANLVAVGTAGPNQRATAQLAAVPAGWINDDGVYNWSMQATDGELWTNWVGNCEFTVDSKAPHAPSVTMTGTPPVNQGDTAAFSVRVDMATAGLYDIDHFIFTTDGSEPQVQGSLTAPATQGTDAGGALIATTNLSTTAVNGNQNLIRVKAVNKAGTPGPVATCVADGHLDGPSCSYHVQPVTPGTNLAAAWSLDETGGTTAADTASTTPGNSGIAVHNAALNGGAAWSAGYNQGNSWSHPDANGYGEGAKGALSLDGTSGFAQTPGPVLDATKSFSVGAWVKLTDTTHSQTVLAQDGTLTDPFLLQYNKESNAWVMRMTTGDNTDLNDARAIASGAPQLGVWTHLTATYDAKTNIATLYVNGVKQGTTAAHPWAASGPMLIGASKWNGSRIDYFHGQIDDAQVWQRVLSASDVHDFANVGVLVAAYGLAEGCGPELTSATSRVPSQQVNWQLNETNGAVGHDTSAFGNDVSMSGGYSWVPGHSGGAVHFDGATGTGTSSGPAVNTAGSYTVSAWVKPDDLNGTYTVLTQPGSHAENFVLRYAKDAGHWVFGINSADDAAATMRWAVGTSTPSASTWTMLSVVFDADAKQARLYVDGKREATVAAPAAWGATGNALLGAEPGAVNLFKGAVDQVGVWATGLNDDQIAAMAGYSYYESVGQRASSASGGVQLAATPDAGGNPTACAAQFDNSWSGQVDVPKPANFRTDKSFTVEAWVSHTWTTADVSAVGAVDPYARAVAGGNDAQYSPFLLGYRAVADSAGKLHGKWSFLLSTSATSDGAWYALSDADVVDNTWTHLAVSYDATTHMVTLYVNDVKQNFFLNTQDGGGVSGRDGSGGLFLGRGIWGGNRSDEWYGRLAGVRVYSGVRGTAVVGNDRFEDDPRQLFAG</sequence>
<dbReference type="Proteomes" id="UP001595764">
    <property type="component" value="Unassembled WGS sequence"/>
</dbReference>
<dbReference type="PANTHER" id="PTHR46943:SF1">
    <property type="entry name" value="PENTRAXIN-RELATED PROTEIN PTX3"/>
    <property type="match status" value="1"/>
</dbReference>
<dbReference type="RefSeq" id="WP_377876439.1">
    <property type="nucleotide sequence ID" value="NZ_JBHMAY010000096.1"/>
</dbReference>
<dbReference type="EMBL" id="JBHRWI010000025">
    <property type="protein sequence ID" value="MFC3512765.1"/>
    <property type="molecule type" value="Genomic_DNA"/>
</dbReference>
<dbReference type="Gene3D" id="2.60.120.200">
    <property type="match status" value="3"/>
</dbReference>
<feature type="chain" id="PRO_5047420591" evidence="3">
    <location>
        <begin position="28"/>
        <end position="1431"/>
    </location>
</feature>
<evidence type="ECO:0000313" key="6">
    <source>
        <dbReference type="Proteomes" id="UP001595764"/>
    </source>
</evidence>
<name>A0ABV7QKC1_9PSEU</name>
<gene>
    <name evidence="5" type="ORF">ACFORO_21530</name>
</gene>
<keyword evidence="2" id="KW-1015">Disulfide bond</keyword>
<feature type="domain" description="LamG-like jellyroll fold" evidence="4">
    <location>
        <begin position="818"/>
        <end position="956"/>
    </location>
</feature>
<dbReference type="SUPFAM" id="SSF49899">
    <property type="entry name" value="Concanavalin A-like lectins/glucanases"/>
    <property type="match status" value="3"/>
</dbReference>
<evidence type="ECO:0000313" key="5">
    <source>
        <dbReference type="EMBL" id="MFC3512765.1"/>
    </source>
</evidence>
<dbReference type="InterPro" id="IPR042837">
    <property type="entry name" value="PTX3"/>
</dbReference>
<evidence type="ECO:0000256" key="2">
    <source>
        <dbReference type="ARBA" id="ARBA00023157"/>
    </source>
</evidence>
<dbReference type="InterPro" id="IPR013320">
    <property type="entry name" value="ConA-like_dom_sf"/>
</dbReference>
<feature type="domain" description="LamG-like jellyroll fold" evidence="4">
    <location>
        <begin position="1252"/>
        <end position="1414"/>
    </location>
</feature>
<proteinExistence type="predicted"/>
<dbReference type="InterPro" id="IPR006558">
    <property type="entry name" value="LamG-like"/>
</dbReference>
<organism evidence="5 6">
    <name type="scientific">Amycolatopsis halotolerans</name>
    <dbReference type="NCBI Taxonomy" id="330083"/>
    <lineage>
        <taxon>Bacteria</taxon>
        <taxon>Bacillati</taxon>
        <taxon>Actinomycetota</taxon>
        <taxon>Actinomycetes</taxon>
        <taxon>Pseudonocardiales</taxon>
        <taxon>Pseudonocardiaceae</taxon>
        <taxon>Amycolatopsis</taxon>
    </lineage>
</organism>
<evidence type="ECO:0000259" key="4">
    <source>
        <dbReference type="SMART" id="SM00560"/>
    </source>
</evidence>
<keyword evidence="6" id="KW-1185">Reference proteome</keyword>
<dbReference type="PANTHER" id="PTHR46943">
    <property type="entry name" value="PENTRAXIN-RELATED PROTEIN PTX3"/>
    <property type="match status" value="1"/>
</dbReference>
<evidence type="ECO:0000256" key="1">
    <source>
        <dbReference type="ARBA" id="ARBA00022729"/>
    </source>
</evidence>
<feature type="signal peptide" evidence="3">
    <location>
        <begin position="1"/>
        <end position="27"/>
    </location>
</feature>
<keyword evidence="1 3" id="KW-0732">Signal</keyword>
<feature type="domain" description="LamG-like jellyroll fold" evidence="4">
    <location>
        <begin position="1052"/>
        <end position="1188"/>
    </location>
</feature>
<dbReference type="Pfam" id="PF13385">
    <property type="entry name" value="Laminin_G_3"/>
    <property type="match status" value="3"/>
</dbReference>
<dbReference type="SMART" id="SM00560">
    <property type="entry name" value="LamGL"/>
    <property type="match status" value="3"/>
</dbReference>
<accession>A0ABV7QKC1</accession>